<dbReference type="Gene3D" id="3.40.1190.20">
    <property type="match status" value="1"/>
</dbReference>
<dbReference type="Pfam" id="PF00294">
    <property type="entry name" value="PfkB"/>
    <property type="match status" value="1"/>
</dbReference>
<keyword evidence="2" id="KW-0418">Kinase</keyword>
<dbReference type="PROSITE" id="PS00584">
    <property type="entry name" value="PFKB_KINASES_2"/>
    <property type="match status" value="1"/>
</dbReference>
<gene>
    <name evidence="4" type="ORF">E3T28_12495</name>
</gene>
<evidence type="ECO:0000256" key="2">
    <source>
        <dbReference type="ARBA" id="ARBA00022777"/>
    </source>
</evidence>
<dbReference type="InterPro" id="IPR011611">
    <property type="entry name" value="PfkB_dom"/>
</dbReference>
<protein>
    <recommendedName>
        <fullName evidence="3">Carbohydrate kinase PfkB domain-containing protein</fullName>
    </recommendedName>
</protein>
<proteinExistence type="predicted"/>
<sequence>MDLWETSQVLLRATASTRIPIGTNDHDYDGRAEFHEPFLQAASYIFMNADEPHPVNAVAADVRDTNGAGDAFLAGYLDATLTGASTDAALASAASQAAVALGLKHLHPPLEALLSHLGPGLPFQQVNVPNL</sequence>
<organism evidence="4 5">
    <name type="scientific">Cryobacterium sinapicolor</name>
    <dbReference type="NCBI Taxonomy" id="1259236"/>
    <lineage>
        <taxon>Bacteria</taxon>
        <taxon>Bacillati</taxon>
        <taxon>Actinomycetota</taxon>
        <taxon>Actinomycetes</taxon>
        <taxon>Micrococcales</taxon>
        <taxon>Microbacteriaceae</taxon>
        <taxon>Cryobacterium</taxon>
    </lineage>
</organism>
<dbReference type="InterPro" id="IPR002173">
    <property type="entry name" value="Carboh/pur_kinase_PfkB_CS"/>
</dbReference>
<dbReference type="InterPro" id="IPR029056">
    <property type="entry name" value="Ribokinase-like"/>
</dbReference>
<feature type="domain" description="Carbohydrate kinase PfkB" evidence="3">
    <location>
        <begin position="45"/>
        <end position="102"/>
    </location>
</feature>
<dbReference type="SUPFAM" id="SSF53613">
    <property type="entry name" value="Ribokinase-like"/>
    <property type="match status" value="1"/>
</dbReference>
<evidence type="ECO:0000256" key="1">
    <source>
        <dbReference type="ARBA" id="ARBA00022679"/>
    </source>
</evidence>
<keyword evidence="5" id="KW-1185">Reference proteome</keyword>
<accession>A0ABY2IX05</accession>
<reference evidence="4 5" key="1">
    <citation type="submission" date="2019-03" db="EMBL/GenBank/DDBJ databases">
        <title>Genomics of glacier-inhabiting Cryobacterium strains.</title>
        <authorList>
            <person name="Liu Q."/>
            <person name="Xin Y.-H."/>
        </authorList>
    </citation>
    <scope>NUCLEOTIDE SEQUENCE [LARGE SCALE GENOMIC DNA]</scope>
    <source>
        <strain evidence="4 5">TMT1-23-1</strain>
    </source>
</reference>
<name>A0ABY2IX05_9MICO</name>
<dbReference type="Proteomes" id="UP000297853">
    <property type="component" value="Unassembled WGS sequence"/>
</dbReference>
<comment type="caution">
    <text evidence="4">The sequence shown here is derived from an EMBL/GenBank/DDBJ whole genome shotgun (WGS) entry which is preliminary data.</text>
</comment>
<evidence type="ECO:0000313" key="4">
    <source>
        <dbReference type="EMBL" id="TFC96534.1"/>
    </source>
</evidence>
<evidence type="ECO:0000313" key="5">
    <source>
        <dbReference type="Proteomes" id="UP000297853"/>
    </source>
</evidence>
<keyword evidence="1" id="KW-0808">Transferase</keyword>
<dbReference type="EMBL" id="SOGQ01000062">
    <property type="protein sequence ID" value="TFC96534.1"/>
    <property type="molecule type" value="Genomic_DNA"/>
</dbReference>
<evidence type="ECO:0000259" key="3">
    <source>
        <dbReference type="Pfam" id="PF00294"/>
    </source>
</evidence>